<name>B9BQ44_9BURK</name>
<sequence length="37" mass="4314">MPDWRALQMLRIRPARVAVLNLADDYKPGFRDTARIS</sequence>
<evidence type="ECO:0000313" key="1">
    <source>
        <dbReference type="EMBL" id="EEE06739.1"/>
    </source>
</evidence>
<comment type="caution">
    <text evidence="1">The sequence shown here is derived from an EMBL/GenBank/DDBJ whole genome shotgun (WGS) entry which is preliminary data.</text>
</comment>
<reference evidence="1 2" key="1">
    <citation type="journal article" date="2012" name="J. Bacteriol.">
        <title>Draft Genome Sequence Determination for Cystic Fibrosis and Chronic Granulomatous Disease Burkholderia multivorans Isolates.</title>
        <authorList>
            <person name="Varga J.J."/>
            <person name="Losada L."/>
            <person name="Zelazny A.M."/>
            <person name="Brinkac L."/>
            <person name="Harkins D."/>
            <person name="Radune D."/>
            <person name="Hostetler J."/>
            <person name="Sampaio E.P."/>
            <person name="Ronning C.M."/>
            <person name="Nierman W.C."/>
            <person name="Greenberg D.E."/>
            <person name="Holland S.M."/>
            <person name="Goldberg J.B."/>
        </authorList>
    </citation>
    <scope>NUCLEOTIDE SEQUENCE [LARGE SCALE GENOMIC DNA]</scope>
    <source>
        <strain evidence="1 2">CGD2</strain>
    </source>
</reference>
<proteinExistence type="predicted"/>
<protein>
    <submittedName>
        <fullName evidence="1">Uncharacterized protein</fullName>
    </submittedName>
</protein>
<dbReference type="Proteomes" id="UP000004535">
    <property type="component" value="Unassembled WGS sequence"/>
</dbReference>
<dbReference type="EMBL" id="ACFC01000005">
    <property type="protein sequence ID" value="EEE06739.1"/>
    <property type="molecule type" value="Genomic_DNA"/>
</dbReference>
<evidence type="ECO:0000313" key="2">
    <source>
        <dbReference type="Proteomes" id="UP000004535"/>
    </source>
</evidence>
<accession>B9BQ44</accession>
<gene>
    <name evidence="1" type="ORF">BURMUCGD2_1327</name>
</gene>
<organism evidence="1 2">
    <name type="scientific">Burkholderia multivorans CGD2</name>
    <dbReference type="NCBI Taxonomy" id="513052"/>
    <lineage>
        <taxon>Bacteria</taxon>
        <taxon>Pseudomonadati</taxon>
        <taxon>Pseudomonadota</taxon>
        <taxon>Betaproteobacteria</taxon>
        <taxon>Burkholderiales</taxon>
        <taxon>Burkholderiaceae</taxon>
        <taxon>Burkholderia</taxon>
        <taxon>Burkholderia cepacia complex</taxon>
    </lineage>
</organism>
<dbReference type="AlphaFoldDB" id="B9BQ44"/>